<protein>
    <submittedName>
        <fullName evidence="1">Uncharacterized protein</fullName>
    </submittedName>
</protein>
<dbReference type="Proteomes" id="UP001072034">
    <property type="component" value="Unassembled WGS sequence"/>
</dbReference>
<dbReference type="EMBL" id="JAPTMY010000006">
    <property type="protein sequence ID" value="MCZ0857244.1"/>
    <property type="molecule type" value="Genomic_DNA"/>
</dbReference>
<comment type="caution">
    <text evidence="1">The sequence shown here is derived from an EMBL/GenBank/DDBJ whole genome shotgun (WGS) entry which is preliminary data.</text>
</comment>
<proteinExistence type="predicted"/>
<reference evidence="1" key="1">
    <citation type="submission" date="2022-10" db="EMBL/GenBank/DDBJ databases">
        <title>Genome sequence of Actinomyces israelii ATCC 10048.</title>
        <authorList>
            <person name="Watt R.M."/>
            <person name="Tong W.M."/>
        </authorList>
    </citation>
    <scope>NUCLEOTIDE SEQUENCE</scope>
    <source>
        <strain evidence="1">ATCC 10048</strain>
    </source>
</reference>
<dbReference type="RefSeq" id="WP_268916877.1">
    <property type="nucleotide sequence ID" value="NZ_JAPTMY010000006.1"/>
</dbReference>
<gene>
    <name evidence="1" type="ORF">OHJ16_04205</name>
</gene>
<organism evidence="1 2">
    <name type="scientific">Actinomyces israelii</name>
    <dbReference type="NCBI Taxonomy" id="1659"/>
    <lineage>
        <taxon>Bacteria</taxon>
        <taxon>Bacillati</taxon>
        <taxon>Actinomycetota</taxon>
        <taxon>Actinomycetes</taxon>
        <taxon>Actinomycetales</taxon>
        <taxon>Actinomycetaceae</taxon>
        <taxon>Actinomyces</taxon>
    </lineage>
</organism>
<dbReference type="PROSITE" id="PS51257">
    <property type="entry name" value="PROKAR_LIPOPROTEIN"/>
    <property type="match status" value="1"/>
</dbReference>
<evidence type="ECO:0000313" key="2">
    <source>
        <dbReference type="Proteomes" id="UP001072034"/>
    </source>
</evidence>
<evidence type="ECO:0000313" key="1">
    <source>
        <dbReference type="EMBL" id="MCZ0857244.1"/>
    </source>
</evidence>
<accession>A0ABT4I6A4</accession>
<name>A0ABT4I6A4_9ACTO</name>
<sequence length="331" mass="36365">MVPVARSSLPTRRALLAGSALGLLCGASGCALTSSDYRALKSYFSGQDIVEKSEVSYRLGGDAPSFIEVHLRVKDDTSIDAFVGMLRGAARKVGKKADVRIWVSWCYSGTLIDYNTDSIGLWDRENWDKSHDQGLLEWAMEIAQGSVQIVDVPSMRILYEAQDELPDDFVLSAQELDRERVEFQSSISLPGWDIGVQATSDDDLSDFPLERILSSVPAPSSQGLRHRLEVDTYWNTHDGPYLNIGYRRSDDDGLAPIGKGLGNGRDLAAELIRAIRGAPVIERVSISLEDPTGPHYPEAESLYVSMSDGVISGPTYDTDDYSRQLLTEILG</sequence>
<keyword evidence="2" id="KW-1185">Reference proteome</keyword>